<feature type="compositionally biased region" description="Basic and acidic residues" evidence="1">
    <location>
        <begin position="1245"/>
        <end position="1260"/>
    </location>
</feature>
<proteinExistence type="predicted"/>
<dbReference type="PANTHER" id="PTHR19959:SF119">
    <property type="entry name" value="FUNGAL LIPASE-LIKE DOMAIN-CONTAINING PROTEIN"/>
    <property type="match status" value="1"/>
</dbReference>
<evidence type="ECO:0000259" key="2">
    <source>
        <dbReference type="Pfam" id="PF12770"/>
    </source>
</evidence>
<dbReference type="Proteomes" id="UP001287356">
    <property type="component" value="Unassembled WGS sequence"/>
</dbReference>
<evidence type="ECO:0000313" key="3">
    <source>
        <dbReference type="EMBL" id="KAK3378914.1"/>
    </source>
</evidence>
<dbReference type="InterPro" id="IPR024983">
    <property type="entry name" value="CHAT_dom"/>
</dbReference>
<protein>
    <submittedName>
        <fullName evidence="3">CHAT domain-containing protein</fullName>
    </submittedName>
</protein>
<gene>
    <name evidence="3" type="ORF">B0T24DRAFT_654930</name>
</gene>
<reference evidence="3" key="1">
    <citation type="journal article" date="2023" name="Mol. Phylogenet. Evol.">
        <title>Genome-scale phylogeny and comparative genomics of the fungal order Sordariales.</title>
        <authorList>
            <person name="Hensen N."/>
            <person name="Bonometti L."/>
            <person name="Westerberg I."/>
            <person name="Brannstrom I.O."/>
            <person name="Guillou S."/>
            <person name="Cros-Aarteil S."/>
            <person name="Calhoun S."/>
            <person name="Haridas S."/>
            <person name="Kuo A."/>
            <person name="Mondo S."/>
            <person name="Pangilinan J."/>
            <person name="Riley R."/>
            <person name="LaButti K."/>
            <person name="Andreopoulos B."/>
            <person name="Lipzen A."/>
            <person name="Chen C."/>
            <person name="Yan M."/>
            <person name="Daum C."/>
            <person name="Ng V."/>
            <person name="Clum A."/>
            <person name="Steindorff A."/>
            <person name="Ohm R.A."/>
            <person name="Martin F."/>
            <person name="Silar P."/>
            <person name="Natvig D.O."/>
            <person name="Lalanne C."/>
            <person name="Gautier V."/>
            <person name="Ament-Velasquez S.L."/>
            <person name="Kruys A."/>
            <person name="Hutchinson M.I."/>
            <person name="Powell A.J."/>
            <person name="Barry K."/>
            <person name="Miller A.N."/>
            <person name="Grigoriev I.V."/>
            <person name="Debuchy R."/>
            <person name="Gladieux P."/>
            <person name="Hiltunen Thoren M."/>
            <person name="Johannesson H."/>
        </authorList>
    </citation>
    <scope>NUCLEOTIDE SEQUENCE</scope>
    <source>
        <strain evidence="3">CBS 958.72</strain>
    </source>
</reference>
<evidence type="ECO:0000313" key="4">
    <source>
        <dbReference type="Proteomes" id="UP001287356"/>
    </source>
</evidence>
<name>A0AAE0NDH5_9PEZI</name>
<organism evidence="3 4">
    <name type="scientific">Lasiosphaeria ovina</name>
    <dbReference type="NCBI Taxonomy" id="92902"/>
    <lineage>
        <taxon>Eukaryota</taxon>
        <taxon>Fungi</taxon>
        <taxon>Dikarya</taxon>
        <taxon>Ascomycota</taxon>
        <taxon>Pezizomycotina</taxon>
        <taxon>Sordariomycetes</taxon>
        <taxon>Sordariomycetidae</taxon>
        <taxon>Sordariales</taxon>
        <taxon>Lasiosphaeriaceae</taxon>
        <taxon>Lasiosphaeria</taxon>
    </lineage>
</organism>
<evidence type="ECO:0000256" key="1">
    <source>
        <dbReference type="SAM" id="MobiDB-lite"/>
    </source>
</evidence>
<accession>A0AAE0NDH5</accession>
<dbReference type="EMBL" id="JAULSN010000002">
    <property type="protein sequence ID" value="KAK3378914.1"/>
    <property type="molecule type" value="Genomic_DNA"/>
</dbReference>
<feature type="region of interest" description="Disordered" evidence="1">
    <location>
        <begin position="1231"/>
        <end position="1287"/>
    </location>
</feature>
<feature type="domain" description="CHAT" evidence="2">
    <location>
        <begin position="957"/>
        <end position="1313"/>
    </location>
</feature>
<dbReference type="Pfam" id="PF12770">
    <property type="entry name" value="CHAT"/>
    <property type="match status" value="1"/>
</dbReference>
<comment type="caution">
    <text evidence="3">The sequence shown here is derived from an EMBL/GenBank/DDBJ whole genome shotgun (WGS) entry which is preliminary data.</text>
</comment>
<dbReference type="SUPFAM" id="SSF81901">
    <property type="entry name" value="HCP-like"/>
    <property type="match status" value="1"/>
</dbReference>
<feature type="compositionally biased region" description="Gly residues" evidence="1">
    <location>
        <begin position="1268"/>
        <end position="1279"/>
    </location>
</feature>
<sequence>MDDLDTAIQAARLRVDATPEDHADRAQQLGHLGMLLADRYFYETDSMADLDDAIQFQRQSINLTLKDLRRPKDLSDLGSLLFHRYQITGKLANLDEAIRLETDQAMYWNGLGNLFYARAQSMADLEEAVRMSRRAVDMLPNDHPDRPEWLNNLAVRYLDYSSDTGATSDLEKAVLVAEEALNVTPGTPSPVVLNVYGRLLGNRYMQTGVTSDIEEAIQRARQALDIASDNPGPYLVDLAMLLLDLYHSTGAIADLEQVIQVARQAAKEAENNRLRRLKCSDFLGHVLFDRYKKIGTMADLDDIFSDGQREISGRTLRGLLIDFWCQSTGAMADYAKASEAAMKPAHILIWDLTQVGCLTNLRIRLYDRYKKLGDIADLKRCIQVTRHIADMAPNDLNRRDLGSRLHDLYSETLDEAALNEATDIARQLAEGALNGPDRAVNLHNLADSLSCHYQITGDTAELDKAIEIGLQSQAVYLDSLGGSYYRKYCATMMVSDLDEAIRRGREAVDTMLQGDSNLAKFRSNLSYGLLQRYYATSSAADLNESIRLGRQAVDAAAGGYQNQEIVLDRLATALYERYTRMATLADLEEATRLGREAVDLAPREPAQDHQQKPRYLSNLVLALSNRFGATKSMADVERALQLGREALEMAQSNHLDLPCIRFHETRQPGDLKEAIQLGRRAVDSSPIDHPGRLLYVAVLAIGLHGRYSVTGRLADLYESIRLGLEALDLSTRSRTGSCLLRQKWQQAWLVASSAIPLIQSYTPRFLENLESQTLLSRVSGLASDAAAVALSFGREPIDAIEFLEAGRGMPAHFLNELRTDMSLFARHEPKLGKEFLDLRDQLEAAQAGSHAPQLPLSRDREEDRPALRELTRHIAASSGLDKFIFERLSLFRSVPDDADMDHIIKRGGPIVLINVSYRCDAFLIQRDYPIRVLPLSRLSREEIEERTKQGNLGSPQVLEWLWDIVAGPVLRALGLTQPPPSDGDDDWPRVRWIPVGALSRFPLHAAGRHDRRSNEAVIDRVMSSYSPSIGAIMQGMKLRRESTVAKALLVAMEHTPGSTNLPFATKEVAMLRTHFGESTSIQPIELARRCTEEVLSHLRDCDIFHFAGHGYTDPNNPLRSHLRLEDWQANPLEVADLLAINLRERPPFLAYLSACGTGKIDNEKHLDQNIHLISACQLAGFRNVIGTLWEVNDGICVDVARITYQGIRDGGMTDMSVCRALHRASRELRDRWLGGASAPPSPGKATDKNRLPTAELEKHALTVNGRGTAAGGGGRGQGEGEAESAVRLPRDVIGWDEDDEMEPAHWVPYVHFGA</sequence>
<dbReference type="PANTHER" id="PTHR19959">
    <property type="entry name" value="KINESIN LIGHT CHAIN"/>
    <property type="match status" value="1"/>
</dbReference>
<reference evidence="3" key="2">
    <citation type="submission" date="2023-06" db="EMBL/GenBank/DDBJ databases">
        <authorList>
            <consortium name="Lawrence Berkeley National Laboratory"/>
            <person name="Haridas S."/>
            <person name="Hensen N."/>
            <person name="Bonometti L."/>
            <person name="Westerberg I."/>
            <person name="Brannstrom I.O."/>
            <person name="Guillou S."/>
            <person name="Cros-Aarteil S."/>
            <person name="Calhoun S."/>
            <person name="Kuo A."/>
            <person name="Mondo S."/>
            <person name="Pangilinan J."/>
            <person name="Riley R."/>
            <person name="Labutti K."/>
            <person name="Andreopoulos B."/>
            <person name="Lipzen A."/>
            <person name="Chen C."/>
            <person name="Yanf M."/>
            <person name="Daum C."/>
            <person name="Ng V."/>
            <person name="Clum A."/>
            <person name="Steindorff A."/>
            <person name="Ohm R."/>
            <person name="Martin F."/>
            <person name="Silar P."/>
            <person name="Natvig D."/>
            <person name="Lalanne C."/>
            <person name="Gautier V."/>
            <person name="Ament-Velasquez S.L."/>
            <person name="Kruys A."/>
            <person name="Hutchinson M.I."/>
            <person name="Powell A.J."/>
            <person name="Barry K."/>
            <person name="Miller A.N."/>
            <person name="Grigoriev I.V."/>
            <person name="Debuchy R."/>
            <person name="Gladieux P."/>
            <person name="Thoren M.H."/>
            <person name="Johannesson H."/>
        </authorList>
    </citation>
    <scope>NUCLEOTIDE SEQUENCE</scope>
    <source>
        <strain evidence="3">CBS 958.72</strain>
    </source>
</reference>
<dbReference type="InterPro" id="IPR011990">
    <property type="entry name" value="TPR-like_helical_dom_sf"/>
</dbReference>
<keyword evidence="4" id="KW-1185">Reference proteome</keyword>
<dbReference type="Gene3D" id="1.25.40.10">
    <property type="entry name" value="Tetratricopeptide repeat domain"/>
    <property type="match status" value="2"/>
</dbReference>